<dbReference type="CDD" id="cd01949">
    <property type="entry name" value="GGDEF"/>
    <property type="match status" value="1"/>
</dbReference>
<dbReference type="EMBL" id="CP071518">
    <property type="protein sequence ID" value="QSX79261.1"/>
    <property type="molecule type" value="Genomic_DNA"/>
</dbReference>
<dbReference type="SUPFAM" id="SSF55073">
    <property type="entry name" value="Nucleotide cyclase"/>
    <property type="match status" value="1"/>
</dbReference>
<dbReference type="GO" id="GO:0052621">
    <property type="term" value="F:diguanylate cyclase activity"/>
    <property type="evidence" value="ECO:0007669"/>
    <property type="project" value="UniProtKB-EC"/>
</dbReference>
<feature type="transmembrane region" description="Helical" evidence="4">
    <location>
        <begin position="56"/>
        <end position="79"/>
    </location>
</feature>
<dbReference type="Proteomes" id="UP000639274">
    <property type="component" value="Chromosome"/>
</dbReference>
<keyword evidence="4" id="KW-1133">Transmembrane helix</keyword>
<dbReference type="SMART" id="SM00267">
    <property type="entry name" value="GGDEF"/>
    <property type="match status" value="1"/>
</dbReference>
<evidence type="ECO:0000313" key="6">
    <source>
        <dbReference type="EMBL" id="QSX79261.1"/>
    </source>
</evidence>
<gene>
    <name evidence="6" type="ORF">I8J32_005090</name>
</gene>
<name>A0A974Y621_9GAMM</name>
<evidence type="ECO:0000256" key="3">
    <source>
        <dbReference type="ARBA" id="ARBA00034247"/>
    </source>
</evidence>
<keyword evidence="7" id="KW-1185">Reference proteome</keyword>
<feature type="transmembrane region" description="Helical" evidence="4">
    <location>
        <begin position="152"/>
        <end position="176"/>
    </location>
</feature>
<dbReference type="PROSITE" id="PS50887">
    <property type="entry name" value="GGDEF"/>
    <property type="match status" value="1"/>
</dbReference>
<feature type="transmembrane region" description="Helical" evidence="4">
    <location>
        <begin position="188"/>
        <end position="208"/>
    </location>
</feature>
<keyword evidence="4" id="KW-0472">Membrane</keyword>
<dbReference type="GO" id="GO:0005886">
    <property type="term" value="C:plasma membrane"/>
    <property type="evidence" value="ECO:0007669"/>
    <property type="project" value="TreeGrafter"/>
</dbReference>
<dbReference type="FunFam" id="3.30.70.270:FF:000001">
    <property type="entry name" value="Diguanylate cyclase domain protein"/>
    <property type="match status" value="1"/>
</dbReference>
<dbReference type="NCBIfam" id="TIGR00254">
    <property type="entry name" value="GGDEF"/>
    <property type="match status" value="1"/>
</dbReference>
<dbReference type="AlphaFoldDB" id="A0A974Y621"/>
<dbReference type="Gene3D" id="3.30.70.270">
    <property type="match status" value="1"/>
</dbReference>
<organism evidence="6 7">
    <name type="scientific">Agrilutibacter solisilvae</name>
    <dbReference type="NCBI Taxonomy" id="2763317"/>
    <lineage>
        <taxon>Bacteria</taxon>
        <taxon>Pseudomonadati</taxon>
        <taxon>Pseudomonadota</taxon>
        <taxon>Gammaproteobacteria</taxon>
        <taxon>Lysobacterales</taxon>
        <taxon>Lysobacteraceae</taxon>
        <taxon>Agrilutibacter</taxon>
    </lineage>
</organism>
<feature type="transmembrane region" description="Helical" evidence="4">
    <location>
        <begin position="85"/>
        <end position="107"/>
    </location>
</feature>
<dbReference type="GO" id="GO:0043709">
    <property type="term" value="P:cell adhesion involved in single-species biofilm formation"/>
    <property type="evidence" value="ECO:0007669"/>
    <property type="project" value="TreeGrafter"/>
</dbReference>
<feature type="transmembrane region" description="Helical" evidence="4">
    <location>
        <begin position="114"/>
        <end position="132"/>
    </location>
</feature>
<evidence type="ECO:0000313" key="7">
    <source>
        <dbReference type="Proteomes" id="UP000639274"/>
    </source>
</evidence>
<sequence>MPDRSTQAAPPRAQPRGRAALRERVIGFWMRRSMRNLSPLERQALTHAQVAATRPIVSGVIGAGAMILSLTGLFEAVGLVPGIGYAWWLVELAALTVGALAAAVWLLEDWRVRLVLTLLSTVLIGVFMSVPLPGTSSQLALRTALFHLWPIALLALLARPTSILSMIAVLLGLSWWRVRLHGDPSSGSALYWLYAFTSIGFGLLLAGYKTDFAVAVFRMQARLRRQAVTDELTGLFNRVGWNQDASAAYAAAARRGHPVSLVFFDIDHFKAVNDRYGHDTGDRVLQQLGRLMKSRAGANTWCARLGGEEFVTLFVGHTPDAVEGYVQRVRREFEEGARDQQATVSAGVAHREPGEGFSQHLRRADQALYAAKQGGRNAMVVSQV</sequence>
<dbReference type="EC" id="2.7.7.65" evidence="2"/>
<dbReference type="InterPro" id="IPR050469">
    <property type="entry name" value="Diguanylate_Cyclase"/>
</dbReference>
<comment type="catalytic activity">
    <reaction evidence="3">
        <text>2 GTP = 3',3'-c-di-GMP + 2 diphosphate</text>
        <dbReference type="Rhea" id="RHEA:24898"/>
        <dbReference type="ChEBI" id="CHEBI:33019"/>
        <dbReference type="ChEBI" id="CHEBI:37565"/>
        <dbReference type="ChEBI" id="CHEBI:58805"/>
        <dbReference type="EC" id="2.7.7.65"/>
    </reaction>
</comment>
<evidence type="ECO:0000259" key="5">
    <source>
        <dbReference type="PROSITE" id="PS50887"/>
    </source>
</evidence>
<dbReference type="RefSeq" id="WP_200614685.1">
    <property type="nucleotide sequence ID" value="NZ_CP071518.1"/>
</dbReference>
<evidence type="ECO:0000256" key="4">
    <source>
        <dbReference type="SAM" id="Phobius"/>
    </source>
</evidence>
<feature type="domain" description="GGDEF" evidence="5">
    <location>
        <begin position="257"/>
        <end position="384"/>
    </location>
</feature>
<dbReference type="Pfam" id="PF00990">
    <property type="entry name" value="GGDEF"/>
    <property type="match status" value="1"/>
</dbReference>
<dbReference type="PANTHER" id="PTHR45138">
    <property type="entry name" value="REGULATORY COMPONENTS OF SENSORY TRANSDUCTION SYSTEM"/>
    <property type="match status" value="1"/>
</dbReference>
<proteinExistence type="predicted"/>
<reference evidence="6 7" key="1">
    <citation type="submission" date="2021-03" db="EMBL/GenBank/DDBJ databases">
        <title>Lysobacter sp. nov. isolated from soil of gangwondo yeongwol, south Korea.</title>
        <authorList>
            <person name="Kim K.R."/>
            <person name="Kim K.H."/>
            <person name="Jeon C.O."/>
        </authorList>
    </citation>
    <scope>NUCLEOTIDE SEQUENCE [LARGE SCALE GENOMIC DNA]</scope>
    <source>
        <strain evidence="6 7">R19</strain>
    </source>
</reference>
<accession>A0A974Y621</accession>
<comment type="cofactor">
    <cofactor evidence="1">
        <name>Mg(2+)</name>
        <dbReference type="ChEBI" id="CHEBI:18420"/>
    </cofactor>
</comment>
<evidence type="ECO:0000256" key="1">
    <source>
        <dbReference type="ARBA" id="ARBA00001946"/>
    </source>
</evidence>
<dbReference type="InterPro" id="IPR029787">
    <property type="entry name" value="Nucleotide_cyclase"/>
</dbReference>
<evidence type="ECO:0000256" key="2">
    <source>
        <dbReference type="ARBA" id="ARBA00012528"/>
    </source>
</evidence>
<dbReference type="InterPro" id="IPR043128">
    <property type="entry name" value="Rev_trsase/Diguanyl_cyclase"/>
</dbReference>
<keyword evidence="4" id="KW-0812">Transmembrane</keyword>
<dbReference type="InterPro" id="IPR000160">
    <property type="entry name" value="GGDEF_dom"/>
</dbReference>
<dbReference type="KEGG" id="lsf:I8J32_005090"/>
<dbReference type="PANTHER" id="PTHR45138:SF9">
    <property type="entry name" value="DIGUANYLATE CYCLASE DGCM-RELATED"/>
    <property type="match status" value="1"/>
</dbReference>
<protein>
    <recommendedName>
        <fullName evidence="2">diguanylate cyclase</fullName>
        <ecNumber evidence="2">2.7.7.65</ecNumber>
    </recommendedName>
</protein>
<dbReference type="GO" id="GO:1902201">
    <property type="term" value="P:negative regulation of bacterial-type flagellum-dependent cell motility"/>
    <property type="evidence" value="ECO:0007669"/>
    <property type="project" value="TreeGrafter"/>
</dbReference>